<comment type="caution">
    <text evidence="2">The sequence shown here is derived from an EMBL/GenBank/DDBJ whole genome shotgun (WGS) entry which is preliminary data.</text>
</comment>
<sequence length="474" mass="55280">MKFAWQSLLPEIRNIILKELAHDDATAIYASVCKEWRVFFGKRNFSHLKIPPSDLDFLEQLSEESTRQVDHIWLNVELKRYSCRICRRIETPTWCHSNDRIISEALVKLFSVLARWGHNQHLTLELNAYSPSDSEHWFKECYFGAPGEEKFDVVPKSRDFHDPQHGWQYGDLVEPPTDRALVRPFALPMAAEFERDEQQLPIVKAVTKFVLRRQCRRQLNPSTLSQLWCRLPRLEEIFFEPWQLFYGGVQDTWDQLYEEMIYWGVLRSVKKVTIFEDFNENYLDTFWYSPGYLWDAPARVRATNSKVGAAFAGRSRGLEHLSVGFLTDAYHFFKACQPDWQWDQLQSLCLTSRLMSKTTPNETNQLLASAAQTVPRMPKLETLTLWNGARGEACSFTYCRQYGSIIWRGTWDLRLKKSTLDAWQSISRVETHLIKDAIRSHGDAIKCLGLDSVIDAVSLKQIVAENSQDFFKRS</sequence>
<feature type="domain" description="DUF6546" evidence="1">
    <location>
        <begin position="268"/>
        <end position="452"/>
    </location>
</feature>
<organism evidence="2 3">
    <name type="scientific">Fusarium equiseti</name>
    <name type="common">Fusarium scirpi</name>
    <dbReference type="NCBI Taxonomy" id="61235"/>
    <lineage>
        <taxon>Eukaryota</taxon>
        <taxon>Fungi</taxon>
        <taxon>Dikarya</taxon>
        <taxon>Ascomycota</taxon>
        <taxon>Pezizomycotina</taxon>
        <taxon>Sordariomycetes</taxon>
        <taxon>Hypocreomycetidae</taxon>
        <taxon>Hypocreales</taxon>
        <taxon>Nectriaceae</taxon>
        <taxon>Fusarium</taxon>
        <taxon>Fusarium incarnatum-equiseti species complex</taxon>
    </lineage>
</organism>
<keyword evidence="3" id="KW-1185">Reference proteome</keyword>
<accession>A0ABQ8RAJ0</accession>
<dbReference type="EMBL" id="JAOQBH010000010">
    <property type="protein sequence ID" value="KAJ4130206.1"/>
    <property type="molecule type" value="Genomic_DNA"/>
</dbReference>
<proteinExistence type="predicted"/>
<evidence type="ECO:0000259" key="1">
    <source>
        <dbReference type="Pfam" id="PF20183"/>
    </source>
</evidence>
<dbReference type="Pfam" id="PF20183">
    <property type="entry name" value="DUF6546"/>
    <property type="match status" value="1"/>
</dbReference>
<name>A0ABQ8RAJ0_FUSEQ</name>
<gene>
    <name evidence="2" type="ORF">NW768_007189</name>
</gene>
<dbReference type="Proteomes" id="UP001152024">
    <property type="component" value="Unassembled WGS sequence"/>
</dbReference>
<reference evidence="2" key="1">
    <citation type="submission" date="2022-09" db="EMBL/GenBank/DDBJ databases">
        <title>Fusarium specimens isolated from Avocado Roots.</title>
        <authorList>
            <person name="Stajich J."/>
            <person name="Roper C."/>
            <person name="Heimlech-Rivalta G."/>
        </authorList>
    </citation>
    <scope>NUCLEOTIDE SEQUENCE</scope>
    <source>
        <strain evidence="2">CF00095</strain>
    </source>
</reference>
<protein>
    <recommendedName>
        <fullName evidence="1">DUF6546 domain-containing protein</fullName>
    </recommendedName>
</protein>
<dbReference type="InterPro" id="IPR046676">
    <property type="entry name" value="DUF6546"/>
</dbReference>
<evidence type="ECO:0000313" key="2">
    <source>
        <dbReference type="EMBL" id="KAJ4130206.1"/>
    </source>
</evidence>
<evidence type="ECO:0000313" key="3">
    <source>
        <dbReference type="Proteomes" id="UP001152024"/>
    </source>
</evidence>